<dbReference type="InterPro" id="IPR025510">
    <property type="entry name" value="DUF4397"/>
</dbReference>
<feature type="domain" description="DUF4397" evidence="2">
    <location>
        <begin position="39"/>
        <end position="154"/>
    </location>
</feature>
<accession>A0A1G8CNV8</accession>
<dbReference type="STRING" id="702745.SAMN05421818_104149"/>
<evidence type="ECO:0000259" key="2">
    <source>
        <dbReference type="Pfam" id="PF14344"/>
    </source>
</evidence>
<dbReference type="EMBL" id="FNDQ01000004">
    <property type="protein sequence ID" value="SDH47096.1"/>
    <property type="molecule type" value="Genomic_DNA"/>
</dbReference>
<evidence type="ECO:0000313" key="4">
    <source>
        <dbReference type="Proteomes" id="UP000243588"/>
    </source>
</evidence>
<reference evidence="4" key="1">
    <citation type="submission" date="2016-10" db="EMBL/GenBank/DDBJ databases">
        <authorList>
            <person name="Varghese N."/>
            <person name="Submissions S."/>
        </authorList>
    </citation>
    <scope>NUCLEOTIDE SEQUENCE [LARGE SCALE GENOMIC DNA]</scope>
    <source>
        <strain evidence="4">DSM 23313</strain>
    </source>
</reference>
<evidence type="ECO:0000256" key="1">
    <source>
        <dbReference type="SAM" id="SignalP"/>
    </source>
</evidence>
<gene>
    <name evidence="3" type="ORF">SAMN05421818_104149</name>
</gene>
<keyword evidence="4" id="KW-1185">Reference proteome</keyword>
<dbReference type="Pfam" id="PF14344">
    <property type="entry name" value="DUF4397"/>
    <property type="match status" value="1"/>
</dbReference>
<dbReference type="AlphaFoldDB" id="A0A1G8CNV8"/>
<organism evidence="3 4">
    <name type="scientific">Myroides phaeus</name>
    <dbReference type="NCBI Taxonomy" id="702745"/>
    <lineage>
        <taxon>Bacteria</taxon>
        <taxon>Pseudomonadati</taxon>
        <taxon>Bacteroidota</taxon>
        <taxon>Flavobacteriia</taxon>
        <taxon>Flavobacteriales</taxon>
        <taxon>Flavobacteriaceae</taxon>
        <taxon>Myroides</taxon>
    </lineage>
</organism>
<keyword evidence="1" id="KW-0732">Signal</keyword>
<dbReference type="Proteomes" id="UP000243588">
    <property type="component" value="Unassembled WGS sequence"/>
</dbReference>
<dbReference type="RefSeq" id="WP_090406367.1">
    <property type="nucleotide sequence ID" value="NZ_FNDQ01000004.1"/>
</dbReference>
<sequence length="237" mass="26291">MKKVLTLLSAILLLVVSSSCSNDDNYNGYPEDLAGVFTMVNAYEGSNQVRYIVDNRSIQTPYQPLIYRTFGYANLWSGNRALTIIDGVTPKPLVTEVIKIESGKAYTSFIAGASAETINHFITSDERMPQEEGIENPNAGVRFFNLSSDNVEVSLQFDGKVVADAFDNRIQDSKLTASKSQVFNGIKPNTYKVSIVDKSGNILATRENVKFEKGRYYTVTFVGAKDNKEKSYYIGVI</sequence>
<feature type="signal peptide" evidence="1">
    <location>
        <begin position="1"/>
        <end position="22"/>
    </location>
</feature>
<protein>
    <recommendedName>
        <fullName evidence="2">DUF4397 domain-containing protein</fullName>
    </recommendedName>
</protein>
<proteinExistence type="predicted"/>
<name>A0A1G8CNV8_9FLAO</name>
<feature type="chain" id="PRO_5017436669" description="DUF4397 domain-containing protein" evidence="1">
    <location>
        <begin position="23"/>
        <end position="237"/>
    </location>
</feature>
<evidence type="ECO:0000313" key="3">
    <source>
        <dbReference type="EMBL" id="SDH47096.1"/>
    </source>
</evidence>
<dbReference type="PROSITE" id="PS51257">
    <property type="entry name" value="PROKAR_LIPOPROTEIN"/>
    <property type="match status" value="1"/>
</dbReference>